<dbReference type="KEGG" id="git:C6V83_00075"/>
<keyword evidence="2" id="KW-1185">Reference proteome</keyword>
<dbReference type="EMBL" id="CP027433">
    <property type="protein sequence ID" value="AVL98913.1"/>
    <property type="molecule type" value="Genomic_DNA"/>
</dbReference>
<dbReference type="AlphaFoldDB" id="A0A2S0KB85"/>
<accession>A0A2S0KB85</accession>
<reference evidence="1 2" key="1">
    <citation type="submission" date="2018-03" db="EMBL/GenBank/DDBJ databases">
        <title>Characteristics and genome of n-alkane degrading marine bacteria Gordonia iterans isolated from crude oil contaminated in Tae-an, South Korea.</title>
        <authorList>
            <person name="Lee S.-S."/>
            <person name="Kim H."/>
        </authorList>
    </citation>
    <scope>NUCLEOTIDE SEQUENCE [LARGE SCALE GENOMIC DNA]</scope>
    <source>
        <strain evidence="1 2">Co17</strain>
    </source>
</reference>
<dbReference type="Proteomes" id="UP000239814">
    <property type="component" value="Chromosome"/>
</dbReference>
<evidence type="ECO:0000313" key="2">
    <source>
        <dbReference type="Proteomes" id="UP000239814"/>
    </source>
</evidence>
<sequence length="156" mass="17196">MAFWSRRDTTAVRFHELTSGCSSRSLRTSCTTTARSVRDARSARALAIETAMFGVFQSPSWRIHERRRNSSVSVSMIRNRPRDNPAAARSIRSRVQSVADCARRPGCQSPAPQYVRPGLVHSRMNSICSSMVRSRKSSSPQIATLTAAKSLPVAAT</sequence>
<proteinExistence type="predicted"/>
<evidence type="ECO:0000313" key="1">
    <source>
        <dbReference type="EMBL" id="AVL98913.1"/>
    </source>
</evidence>
<name>A0A2S0KB85_9ACTN</name>
<gene>
    <name evidence="1" type="ORF">C6V83_00075</name>
</gene>
<protein>
    <submittedName>
        <fullName evidence="1">Uncharacterized protein</fullName>
    </submittedName>
</protein>
<organism evidence="1 2">
    <name type="scientific">Gordonia iterans</name>
    <dbReference type="NCBI Taxonomy" id="1004901"/>
    <lineage>
        <taxon>Bacteria</taxon>
        <taxon>Bacillati</taxon>
        <taxon>Actinomycetota</taxon>
        <taxon>Actinomycetes</taxon>
        <taxon>Mycobacteriales</taxon>
        <taxon>Gordoniaceae</taxon>
        <taxon>Gordonia</taxon>
    </lineage>
</organism>